<dbReference type="EMBL" id="UINC01146975">
    <property type="protein sequence ID" value="SVD38021.1"/>
    <property type="molecule type" value="Genomic_DNA"/>
</dbReference>
<sequence length="22" mass="2456">MARVDRAQNVIGDHDQYLALLG</sequence>
<protein>
    <submittedName>
        <fullName evidence="1">Uncharacterized protein</fullName>
    </submittedName>
</protein>
<evidence type="ECO:0000313" key="1">
    <source>
        <dbReference type="EMBL" id="SVD38021.1"/>
    </source>
</evidence>
<name>A0A382UWF3_9ZZZZ</name>
<organism evidence="1">
    <name type="scientific">marine metagenome</name>
    <dbReference type="NCBI Taxonomy" id="408172"/>
    <lineage>
        <taxon>unclassified sequences</taxon>
        <taxon>metagenomes</taxon>
        <taxon>ecological metagenomes</taxon>
    </lineage>
</organism>
<dbReference type="AlphaFoldDB" id="A0A382UWF3"/>
<proteinExistence type="predicted"/>
<accession>A0A382UWF3</accession>
<reference evidence="1" key="1">
    <citation type="submission" date="2018-05" db="EMBL/GenBank/DDBJ databases">
        <authorList>
            <person name="Lanie J.A."/>
            <person name="Ng W.-L."/>
            <person name="Kazmierczak K.M."/>
            <person name="Andrzejewski T.M."/>
            <person name="Davidsen T.M."/>
            <person name="Wayne K.J."/>
            <person name="Tettelin H."/>
            <person name="Glass J.I."/>
            <person name="Rusch D."/>
            <person name="Podicherti R."/>
            <person name="Tsui H.-C.T."/>
            <person name="Winkler M.E."/>
        </authorList>
    </citation>
    <scope>NUCLEOTIDE SEQUENCE</scope>
</reference>
<feature type="non-terminal residue" evidence="1">
    <location>
        <position position="22"/>
    </location>
</feature>
<gene>
    <name evidence="1" type="ORF">METZ01_LOCUS390875</name>
</gene>